<evidence type="ECO:0000313" key="2">
    <source>
        <dbReference type="Proteomes" id="UP000664521"/>
    </source>
</evidence>
<evidence type="ECO:0000313" key="1">
    <source>
        <dbReference type="EMBL" id="CAF9922835.1"/>
    </source>
</evidence>
<dbReference type="Proteomes" id="UP000664521">
    <property type="component" value="Unassembled WGS sequence"/>
</dbReference>
<protein>
    <submittedName>
        <fullName evidence="1">Uncharacterized protein</fullName>
    </submittedName>
</protein>
<gene>
    <name evidence="1" type="ORF">HETSPECPRED_005164</name>
</gene>
<dbReference type="EMBL" id="CAJPDS010000031">
    <property type="protein sequence ID" value="CAF9922835.1"/>
    <property type="molecule type" value="Genomic_DNA"/>
</dbReference>
<dbReference type="OrthoDB" id="4521980at2759"/>
<organism evidence="1 2">
    <name type="scientific">Heterodermia speciosa</name>
    <dbReference type="NCBI Taxonomy" id="116794"/>
    <lineage>
        <taxon>Eukaryota</taxon>
        <taxon>Fungi</taxon>
        <taxon>Dikarya</taxon>
        <taxon>Ascomycota</taxon>
        <taxon>Pezizomycotina</taxon>
        <taxon>Lecanoromycetes</taxon>
        <taxon>OSLEUM clade</taxon>
        <taxon>Lecanoromycetidae</taxon>
        <taxon>Caliciales</taxon>
        <taxon>Physciaceae</taxon>
        <taxon>Heterodermia</taxon>
    </lineage>
</organism>
<comment type="caution">
    <text evidence="1">The sequence shown here is derived from an EMBL/GenBank/DDBJ whole genome shotgun (WGS) entry which is preliminary data.</text>
</comment>
<proteinExistence type="predicted"/>
<name>A0A8H3IPP0_9LECA</name>
<reference evidence="1" key="1">
    <citation type="submission" date="2021-03" db="EMBL/GenBank/DDBJ databases">
        <authorList>
            <person name="Tagirdzhanova G."/>
        </authorList>
    </citation>
    <scope>NUCLEOTIDE SEQUENCE</scope>
</reference>
<sequence length="158" mass="17784">MADELTPNELAALGHWSTFGQKGEPPNSRVLSSECKAKPFVAPVTSPWNQMVPWDEISKVLNGFRAKAMEDKWVVYADGPDAQGRAVVHMCRSWTGHKMLELKLQLPTEDDGPFVNGDAWFTEISWESSQERYRNQTEAGAKELAKQVCKWCMDVSLP</sequence>
<dbReference type="AlphaFoldDB" id="A0A8H3IPP0"/>
<keyword evidence="2" id="KW-1185">Reference proteome</keyword>
<accession>A0A8H3IPP0</accession>